<dbReference type="OrthoDB" id="19653at2759"/>
<evidence type="ECO:0000256" key="3">
    <source>
        <dbReference type="SAM" id="SignalP"/>
    </source>
</evidence>
<dbReference type="InterPro" id="IPR050309">
    <property type="entry name" value="Type-B_Carboxylest/Lipase"/>
</dbReference>
<dbReference type="SUPFAM" id="SSF53474">
    <property type="entry name" value="alpha/beta-Hydrolases"/>
    <property type="match status" value="1"/>
</dbReference>
<dbReference type="Gene3D" id="3.40.50.1820">
    <property type="entry name" value="alpha/beta hydrolase"/>
    <property type="match status" value="1"/>
</dbReference>
<keyword evidence="3" id="KW-0732">Signal</keyword>
<feature type="domain" description="Carboxylesterase type B" evidence="4">
    <location>
        <begin position="40"/>
        <end position="534"/>
    </location>
</feature>
<protein>
    <submittedName>
        <fullName evidence="5">Esterase</fullName>
    </submittedName>
</protein>
<dbReference type="InterPro" id="IPR002018">
    <property type="entry name" value="CarbesteraseB"/>
</dbReference>
<feature type="signal peptide" evidence="3">
    <location>
        <begin position="1"/>
        <end position="31"/>
    </location>
</feature>
<proteinExistence type="evidence at transcript level"/>
<dbReference type="InterPro" id="IPR002168">
    <property type="entry name" value="Lipase_GDXG_HIS_AS"/>
</dbReference>
<dbReference type="ESTHER" id="lepde-a0a0a7eqa4">
    <property type="family name" value="Carb_B_Arthropoda"/>
</dbReference>
<name>A0A0A7EQA4_LEPDE</name>
<dbReference type="PROSITE" id="PS01173">
    <property type="entry name" value="LIPASE_GDXG_HIS"/>
    <property type="match status" value="1"/>
</dbReference>
<feature type="chain" id="PRO_5002038270" evidence="3">
    <location>
        <begin position="32"/>
        <end position="556"/>
    </location>
</feature>
<evidence type="ECO:0000256" key="2">
    <source>
        <dbReference type="ARBA" id="ARBA00023180"/>
    </source>
</evidence>
<comment type="similarity">
    <text evidence="1">Belongs to the 'GDXG' lipolytic enzyme family.</text>
</comment>
<reference evidence="5" key="1">
    <citation type="submission" date="2014-07" db="EMBL/GenBank/DDBJ databases">
        <title>Identification of esterase genes and their expression profiles in several pesticides treated Colorado potato beetle, Leptinotarsa decemlineata.</title>
        <authorList>
            <person name="Lv F."/>
            <person name="Fu K."/>
        </authorList>
    </citation>
    <scope>NUCLEOTIDE SEQUENCE</scope>
</reference>
<accession>A0A0A7EQA4</accession>
<evidence type="ECO:0000256" key="1">
    <source>
        <dbReference type="ARBA" id="ARBA00010515"/>
    </source>
</evidence>
<keyword evidence="2" id="KW-0325">Glycoprotein</keyword>
<dbReference type="InterPro" id="IPR029058">
    <property type="entry name" value="AB_hydrolase_fold"/>
</dbReference>
<dbReference type="PANTHER" id="PTHR11559">
    <property type="entry name" value="CARBOXYLESTERASE"/>
    <property type="match status" value="1"/>
</dbReference>
<evidence type="ECO:0000259" key="4">
    <source>
        <dbReference type="Pfam" id="PF00135"/>
    </source>
</evidence>
<dbReference type="EMBL" id="KM220554">
    <property type="protein sequence ID" value="AIY68345.1"/>
    <property type="molecule type" value="mRNA"/>
</dbReference>
<evidence type="ECO:0000313" key="5">
    <source>
        <dbReference type="EMBL" id="AIY68345.1"/>
    </source>
</evidence>
<feature type="non-terminal residue" evidence="5">
    <location>
        <position position="1"/>
    </location>
</feature>
<dbReference type="Pfam" id="PF00135">
    <property type="entry name" value="COesterase"/>
    <property type="match status" value="1"/>
</dbReference>
<organism evidence="5">
    <name type="scientific">Leptinotarsa decemlineata</name>
    <name type="common">Colorado potato beetle</name>
    <name type="synonym">Doryphora decemlineata</name>
    <dbReference type="NCBI Taxonomy" id="7539"/>
    <lineage>
        <taxon>Eukaryota</taxon>
        <taxon>Metazoa</taxon>
        <taxon>Ecdysozoa</taxon>
        <taxon>Arthropoda</taxon>
        <taxon>Hexapoda</taxon>
        <taxon>Insecta</taxon>
        <taxon>Pterygota</taxon>
        <taxon>Neoptera</taxon>
        <taxon>Endopterygota</taxon>
        <taxon>Coleoptera</taxon>
        <taxon>Polyphaga</taxon>
        <taxon>Cucujiformia</taxon>
        <taxon>Chrysomeloidea</taxon>
        <taxon>Chrysomelidae</taxon>
        <taxon>Chrysomelinae</taxon>
        <taxon>Doryphorini</taxon>
        <taxon>Leptinotarsa</taxon>
    </lineage>
</organism>
<dbReference type="AlphaFoldDB" id="A0A0A7EQA4"/>
<sequence length="556" mass="63071">SQCHNFIVSMCNMRKIFLTNCFWLLLNVLHAATTGELNEDIIVQLKEGKIRGHILKSENGNDYYAFQEIPYAAPPVGENRLQLPKKVQPWNGILDTTKNTRICYQMISKYSNLEIKEDCLYMNIYTPVKPGSNSRGLPVLLWIHGGGYTAESSTFEYSSPKYIMDQGVVVVTFNYRLGPFGFTTTDDGVIPANIGLKDQRLALEWVSENIHLFAGDSNKITIVGESAGSFSVGLHILGQSNEEKALFRAAIMQSGSPTEGIIQKNPRENAFSCGRVLNGNFSSNETSDLLKILQEASAENFFQACSAASGTVIEKQGPFSYPPLQSFMDGNFKKIPILMGFNSEEWLYSALDTNLTERAEIDDNPDELITDLIHMSPENRTIAGQLLKKVYTNTSFQEDIGGFCRWFSDRMMINPICKQAELISSEVPVYLYQFSYYGELGQGPTEIIPGAGRVPHAADIHYMWEDVSNSDLSKFPEEDVLTLHRFVRMWTNFIKYLNPTPEKDPLLDNFLWPTTNSNNLLYFNFNDTLEVREYPRQYKNVKAILDNYMIPPYDYY</sequence>
<dbReference type="GO" id="GO:0016787">
    <property type="term" value="F:hydrolase activity"/>
    <property type="evidence" value="ECO:0007669"/>
    <property type="project" value="InterPro"/>
</dbReference>